<dbReference type="PANTHER" id="PTHR19848:SF8">
    <property type="entry name" value="F-BOX AND WD REPEAT DOMAIN CONTAINING 7"/>
    <property type="match status" value="1"/>
</dbReference>
<dbReference type="InterPro" id="IPR001680">
    <property type="entry name" value="WD40_rpt"/>
</dbReference>
<dbReference type="InterPro" id="IPR015943">
    <property type="entry name" value="WD40/YVTN_repeat-like_dom_sf"/>
</dbReference>
<sequence length="1524" mass="166602">MSSTGKKKGIRNFIGRSKNKLKAVFASARASDVPIFAPSTHTDAQSLQAEPATHKGTVPAASSSRLSDVDQPSAAINSFDGAYVTTDTAASTVPRSATSEPSVLQTLVSTLRSLQESAVVFPPLQAAIGGLVSCVERIELSVTHHNEMVDLATRLSSLSASLRRHIEVSKSDEVSEFLEAKARSVEEQVDIIRSKQGRGKTGYYRQAEQDEEDILRGYRRIAEILGDLQTEASLNMWHIVAEQRADSRLDALSPADSAVYNSLLSHEVNRRACTKNTRSQILRELDQWSLDQTKPNVFWMNGMAGTGKTTIAYTFAKSLNDRGALGASFFCTRTSDECRDVGRIVPTIAHQLAQYSPSFRSALLRVLEREPRVKSQSIDSQYEKLIKEPLSKVKTKMTKGLVVVIDALDECNNPNGVGTILDVLFRIAPGLPLKFFVASRPEPDIRHRVEAQPEHSRSMCALHDIEALLVQADIELYIRDELPDSVSESDLIQLANLSKNLFIYAATAIRYIRRKGTMVDQDRLEAILSSALNLGSRHAAIDELYTTILKAATDELEQDPEEQEQMRRILWTAVCAREPVDVDTLAALTGIKPTKADMLLQSLYSVLHVSGRKSKITTLHASFPDFLFDKARSTRFYCDEAKHSQLLGERCFKVMEDQLRFNICGLESSFVTDSEVENIEDRITRSISPALSYTAHYWGDHVVKSTPCEAVRKGLRYFLSYRLLSWMEVMSLKRTLDKGISMLSALNPWLTGESGSSDLMQSVNDSRIFVSKYAAGSVSQSTPHIYISALAFCHHSSSVHKQYWGRTRGLLRLQGSAIEQSQTAILATWPIHSTPHSLAFSPAESRFAVGCYNGTVHILHGHSGAVALGPLEGHTEFVNCVVFSPDGSLLASASNDGTVLVRDAQTGNCIYDVIRGHNDRVMSVCFSPNGKHLLSGSRDQTTRMWDSGNGSLIPNSIKRHPDGVNCTAFSPDGKLIACGLWSHERPIVVYDASTGESLPFPFDAHQSPVSSIAFSPNSKHLLTGHVYGDLRVLSLDDGTATHSPPKVHSQEITSIRFSPLGDKLVTGSHDKCVYIWDVENGYSSPCLLGTHDDHVSSTAFSPDGTRVASCSQRGVKMWNALHSTSAHTSHRNTPTEGVRSIAISPDGSRIAAAGFDKVIYMFNAHDGTPILEPLVGHTNTIFSVAFSPNGRYLASGGIDGICLWDATSGKLLSDGLGVDEGWVDSISLSPNSRHIVSASHAWKTSNQKITCVRVWEVDDGTLTPTNLVRRHEDEVESVAFSPDGERVVSGCGDRNIRMWDSKTLSLVFNPFGSWKYTSDITSVIFSFDGRLVASASSDGTICIFDSHSGGLVLGPLDAHQYSVESIVFSPDSCHIASGSVDGSVRVWRVADGAPACEPLQGHQGWVDSVVYSSDGAYIVSGSRDSTIRVWKAPGTGATPGPSGPDPLTADLRERHRAIAGGLTIDGNGWVRNRHSQLLFWVPSDMLKLFPALESVYTIGPEGILHTDYNQPLLLGEEWHGCYVG</sequence>
<feature type="repeat" description="WD" evidence="3">
    <location>
        <begin position="871"/>
        <end position="912"/>
    </location>
</feature>
<evidence type="ECO:0000256" key="2">
    <source>
        <dbReference type="ARBA" id="ARBA00022737"/>
    </source>
</evidence>
<evidence type="ECO:0000256" key="3">
    <source>
        <dbReference type="PROSITE-ProRule" id="PRU00221"/>
    </source>
</evidence>
<name>A0A8H8P442_9AGAM</name>
<dbReference type="InterPro" id="IPR007111">
    <property type="entry name" value="NACHT_NTPase"/>
</dbReference>
<dbReference type="PANTHER" id="PTHR19848">
    <property type="entry name" value="WD40 REPEAT PROTEIN"/>
    <property type="match status" value="1"/>
</dbReference>
<gene>
    <name evidence="6" type="ORF">RhiXN_08607</name>
</gene>
<dbReference type="InterPro" id="IPR027417">
    <property type="entry name" value="P-loop_NTPase"/>
</dbReference>
<feature type="repeat" description="WD" evidence="3">
    <location>
        <begin position="1356"/>
        <end position="1397"/>
    </location>
</feature>
<accession>A0A8H8P442</accession>
<dbReference type="GeneID" id="67030886"/>
<feature type="repeat" description="WD" evidence="3">
    <location>
        <begin position="1268"/>
        <end position="1309"/>
    </location>
</feature>
<dbReference type="Proteomes" id="UP000650533">
    <property type="component" value="Chromosome 10"/>
</dbReference>
<keyword evidence="2" id="KW-0677">Repeat</keyword>
<dbReference type="InterPro" id="IPR036322">
    <property type="entry name" value="WD40_repeat_dom_sf"/>
</dbReference>
<dbReference type="KEGG" id="rsx:RhiXN_08607"/>
<dbReference type="PRINTS" id="PR00320">
    <property type="entry name" value="GPROTEINBRPT"/>
</dbReference>
<dbReference type="SUPFAM" id="SSF50978">
    <property type="entry name" value="WD40 repeat-like"/>
    <property type="match status" value="2"/>
</dbReference>
<dbReference type="Gene3D" id="3.40.50.300">
    <property type="entry name" value="P-loop containing nucleotide triphosphate hydrolases"/>
    <property type="match status" value="1"/>
</dbReference>
<dbReference type="SUPFAM" id="SSF52540">
    <property type="entry name" value="P-loop containing nucleoside triphosphate hydrolases"/>
    <property type="match status" value="1"/>
</dbReference>
<dbReference type="PROSITE" id="PS50294">
    <property type="entry name" value="WD_REPEATS_REGION"/>
    <property type="match status" value="7"/>
</dbReference>
<reference evidence="6" key="1">
    <citation type="submission" date="2020-05" db="EMBL/GenBank/DDBJ databases">
        <title>Evolutionary and genomic comparisons of hybrid uninucleate and nonhybrid Rhizoctonia fungi.</title>
        <authorList>
            <person name="Li C."/>
            <person name="Chen X."/>
        </authorList>
    </citation>
    <scope>NUCLEOTIDE SEQUENCE</scope>
    <source>
        <strain evidence="6">AG-1 IA</strain>
    </source>
</reference>
<dbReference type="PROSITE" id="PS50837">
    <property type="entry name" value="NACHT"/>
    <property type="match status" value="1"/>
</dbReference>
<protein>
    <submittedName>
        <fullName evidence="6">Peptidase C14</fullName>
    </submittedName>
</protein>
<proteinExistence type="predicted"/>
<dbReference type="PROSITE" id="PS50082">
    <property type="entry name" value="WD_REPEATS_2"/>
    <property type="match status" value="8"/>
</dbReference>
<keyword evidence="1 3" id="KW-0853">WD repeat</keyword>
<dbReference type="SMART" id="SM00320">
    <property type="entry name" value="WD40"/>
    <property type="match status" value="14"/>
</dbReference>
<dbReference type="InterPro" id="IPR056884">
    <property type="entry name" value="NPHP3-like_N"/>
</dbReference>
<dbReference type="PROSITE" id="PS00678">
    <property type="entry name" value="WD_REPEATS_1"/>
    <property type="match status" value="1"/>
</dbReference>
<feature type="repeat" description="WD" evidence="3">
    <location>
        <begin position="1002"/>
        <end position="1043"/>
    </location>
</feature>
<evidence type="ECO:0000259" key="5">
    <source>
        <dbReference type="PROSITE" id="PS50837"/>
    </source>
</evidence>
<feature type="repeat" description="WD" evidence="3">
    <location>
        <begin position="914"/>
        <end position="955"/>
    </location>
</feature>
<dbReference type="InterPro" id="IPR019775">
    <property type="entry name" value="WD40_repeat_CS"/>
</dbReference>
<evidence type="ECO:0000256" key="1">
    <source>
        <dbReference type="ARBA" id="ARBA00022574"/>
    </source>
</evidence>
<dbReference type="RefSeq" id="XP_043183808.1">
    <property type="nucleotide sequence ID" value="XM_043328423.1"/>
</dbReference>
<feature type="repeat" description="WD" evidence="3">
    <location>
        <begin position="1174"/>
        <end position="1200"/>
    </location>
</feature>
<evidence type="ECO:0000256" key="4">
    <source>
        <dbReference type="SAM" id="MobiDB-lite"/>
    </source>
</evidence>
<dbReference type="Pfam" id="PF24883">
    <property type="entry name" value="NPHP3_N"/>
    <property type="match status" value="1"/>
</dbReference>
<organism evidence="6 7">
    <name type="scientific">Rhizoctonia solani</name>
    <dbReference type="NCBI Taxonomy" id="456999"/>
    <lineage>
        <taxon>Eukaryota</taxon>
        <taxon>Fungi</taxon>
        <taxon>Dikarya</taxon>
        <taxon>Basidiomycota</taxon>
        <taxon>Agaricomycotina</taxon>
        <taxon>Agaricomycetes</taxon>
        <taxon>Cantharellales</taxon>
        <taxon>Ceratobasidiaceae</taxon>
        <taxon>Rhizoctonia</taxon>
    </lineage>
</organism>
<feature type="region of interest" description="Disordered" evidence="4">
    <location>
        <begin position="41"/>
        <end position="67"/>
    </location>
</feature>
<dbReference type="EMBL" id="CP059667">
    <property type="protein sequence ID" value="QRW23571.1"/>
    <property type="molecule type" value="Genomic_DNA"/>
</dbReference>
<evidence type="ECO:0000313" key="7">
    <source>
        <dbReference type="Proteomes" id="UP000650533"/>
    </source>
</evidence>
<dbReference type="CDD" id="cd00200">
    <property type="entry name" value="WD40"/>
    <property type="match status" value="2"/>
</dbReference>
<feature type="repeat" description="WD" evidence="3">
    <location>
        <begin position="1045"/>
        <end position="1081"/>
    </location>
</feature>
<dbReference type="Pfam" id="PF00400">
    <property type="entry name" value="WD40"/>
    <property type="match status" value="13"/>
</dbReference>
<evidence type="ECO:0000313" key="6">
    <source>
        <dbReference type="EMBL" id="QRW23571.1"/>
    </source>
</evidence>
<dbReference type="InterPro" id="IPR020472">
    <property type="entry name" value="WD40_PAC1"/>
</dbReference>
<dbReference type="Gene3D" id="2.130.10.10">
    <property type="entry name" value="YVTN repeat-like/Quinoprotein amine dehydrogenase"/>
    <property type="match status" value="3"/>
</dbReference>
<feature type="repeat" description="WD" evidence="3">
    <location>
        <begin position="1399"/>
        <end position="1431"/>
    </location>
</feature>
<feature type="domain" description="NACHT" evidence="5">
    <location>
        <begin position="296"/>
        <end position="441"/>
    </location>
</feature>